<dbReference type="GeneID" id="66069203"/>
<sequence>MIGTQLLCSTKNVFGFTQDKAVPSRMRPTPPTISTLPQELIDQIIDHLHNDILSLKNCSVVCHAWLPTSRIHLFSKIRLDIPRTRLEPLDEDHHESALTHKPCQKLHTLLSQNPAIIPHIHELTLVSGSPVPSAVRDGQYHLLWTFAEETLPLLLRTLTHLQRFEITSPQGIAPWNVLPAPLSGAMKAIFSVPSLAYIRIKSWEFPSLRVLSKLLRQSVRLRGLGLWSIRMGAGGFVQTETQTSVTVVSNSDSEQRSEREVQDSNSNMGDVPVLSSAAISGLAEVEATTGVSKQDLSVSSSSSSTTLPPALEFLTLDYVECPHLVESLVSQLDLTNLRELRIAHSYDKSIQDILNAAGGSLERFHFKPGSIGLQPLDLSLATSLRSIRLTLEEDSGVLQWISSLLYTIPSPSVLERIALELYTDPKRLPLDGWRILSKVIGSSPQFSDRLTHVHIGLFASPTSNEFVRVHEAMTCGAVGVGDIDGEEERPDDHEPTFEESQMKDTLGVKGTREGPEVMVYQLGTKRQSSFCAGLTPLIEKFEDDVTGRRFSGIF</sequence>
<dbReference type="SUPFAM" id="SSF81383">
    <property type="entry name" value="F-box domain"/>
    <property type="match status" value="1"/>
</dbReference>
<feature type="compositionally biased region" description="Basic and acidic residues" evidence="1">
    <location>
        <begin position="253"/>
        <end position="262"/>
    </location>
</feature>
<proteinExistence type="predicted"/>
<evidence type="ECO:0008006" key="4">
    <source>
        <dbReference type="Google" id="ProtNLM"/>
    </source>
</evidence>
<evidence type="ECO:0000313" key="3">
    <source>
        <dbReference type="Proteomes" id="UP001049176"/>
    </source>
</evidence>
<protein>
    <recommendedName>
        <fullName evidence="4">F-box domain-containing protein</fullName>
    </recommendedName>
</protein>
<dbReference type="InterPro" id="IPR036047">
    <property type="entry name" value="F-box-like_dom_sf"/>
</dbReference>
<accession>A0A9P8AE55</accession>
<keyword evidence="3" id="KW-1185">Reference proteome</keyword>
<dbReference type="AlphaFoldDB" id="A0A9P8AE55"/>
<gene>
    <name evidence="2" type="ORF">E1B28_000127</name>
</gene>
<dbReference type="Proteomes" id="UP001049176">
    <property type="component" value="Chromosome 1"/>
</dbReference>
<dbReference type="RefSeq" id="XP_043014628.1">
    <property type="nucleotide sequence ID" value="XM_043145928.1"/>
</dbReference>
<organism evidence="2 3">
    <name type="scientific">Marasmius oreades</name>
    <name type="common">fairy-ring Marasmius</name>
    <dbReference type="NCBI Taxonomy" id="181124"/>
    <lineage>
        <taxon>Eukaryota</taxon>
        <taxon>Fungi</taxon>
        <taxon>Dikarya</taxon>
        <taxon>Basidiomycota</taxon>
        <taxon>Agaricomycotina</taxon>
        <taxon>Agaricomycetes</taxon>
        <taxon>Agaricomycetidae</taxon>
        <taxon>Agaricales</taxon>
        <taxon>Marasmiineae</taxon>
        <taxon>Marasmiaceae</taxon>
        <taxon>Marasmius</taxon>
    </lineage>
</organism>
<reference evidence="2" key="1">
    <citation type="journal article" date="2021" name="Genome Biol. Evol.">
        <title>The assembled and annotated genome of the fairy-ring fungus Marasmius oreades.</title>
        <authorList>
            <person name="Hiltunen M."/>
            <person name="Ament-Velasquez S.L."/>
            <person name="Johannesson H."/>
        </authorList>
    </citation>
    <scope>NUCLEOTIDE SEQUENCE</scope>
    <source>
        <strain evidence="2">03SP1</strain>
    </source>
</reference>
<evidence type="ECO:0000313" key="2">
    <source>
        <dbReference type="EMBL" id="KAG7098158.1"/>
    </source>
</evidence>
<evidence type="ECO:0000256" key="1">
    <source>
        <dbReference type="SAM" id="MobiDB-lite"/>
    </source>
</evidence>
<dbReference type="OrthoDB" id="3070253at2759"/>
<name>A0A9P8AE55_9AGAR</name>
<feature type="compositionally biased region" description="Basic and acidic residues" evidence="1">
    <location>
        <begin position="490"/>
        <end position="502"/>
    </location>
</feature>
<comment type="caution">
    <text evidence="2">The sequence shown here is derived from an EMBL/GenBank/DDBJ whole genome shotgun (WGS) entry which is preliminary data.</text>
</comment>
<feature type="region of interest" description="Disordered" evidence="1">
    <location>
        <begin position="247"/>
        <end position="270"/>
    </location>
</feature>
<feature type="region of interest" description="Disordered" evidence="1">
    <location>
        <begin position="480"/>
        <end position="504"/>
    </location>
</feature>
<dbReference type="EMBL" id="CM032181">
    <property type="protein sequence ID" value="KAG7098158.1"/>
    <property type="molecule type" value="Genomic_DNA"/>
</dbReference>